<protein>
    <submittedName>
        <fullName evidence="1">Uncharacterized protein</fullName>
    </submittedName>
</protein>
<keyword evidence="2" id="KW-1185">Reference proteome</keyword>
<comment type="caution">
    <text evidence="1">The sequence shown here is derived from an EMBL/GenBank/DDBJ whole genome shotgun (WGS) entry which is preliminary data.</text>
</comment>
<proteinExistence type="predicted"/>
<dbReference type="RefSeq" id="WP_005002624.1">
    <property type="nucleotide sequence ID" value="NZ_CH672427.1"/>
</dbReference>
<accession>A4BP33</accession>
<evidence type="ECO:0000313" key="1">
    <source>
        <dbReference type="EMBL" id="EAR22334.1"/>
    </source>
</evidence>
<reference evidence="1 2" key="1">
    <citation type="submission" date="2006-02" db="EMBL/GenBank/DDBJ databases">
        <authorList>
            <person name="Waterbury J."/>
            <person name="Ferriera S."/>
            <person name="Johnson J."/>
            <person name="Kravitz S."/>
            <person name="Halpern A."/>
            <person name="Remington K."/>
            <person name="Beeson K."/>
            <person name="Tran B."/>
            <person name="Rogers Y.-H."/>
            <person name="Friedman R."/>
            <person name="Venter J.C."/>
        </authorList>
    </citation>
    <scope>NUCLEOTIDE SEQUENCE [LARGE SCALE GENOMIC DNA]</scope>
    <source>
        <strain evidence="1 2">Nb-231</strain>
    </source>
</reference>
<sequence>MARIDDGGGNQNAIDGAMHAFKVMDAIFPDLDKDQRQLISVAICYHFDGLRPDEA</sequence>
<dbReference type="Proteomes" id="UP000003374">
    <property type="component" value="Unassembled WGS sequence"/>
</dbReference>
<gene>
    <name evidence="1" type="ORF">NB231_11379</name>
</gene>
<organism evidence="1 2">
    <name type="scientific">Nitrococcus mobilis Nb-231</name>
    <dbReference type="NCBI Taxonomy" id="314278"/>
    <lineage>
        <taxon>Bacteria</taxon>
        <taxon>Pseudomonadati</taxon>
        <taxon>Pseudomonadota</taxon>
        <taxon>Gammaproteobacteria</taxon>
        <taxon>Chromatiales</taxon>
        <taxon>Ectothiorhodospiraceae</taxon>
        <taxon>Nitrococcus</taxon>
    </lineage>
</organism>
<dbReference type="AlphaFoldDB" id="A4BP33"/>
<dbReference type="STRING" id="314278.NB231_11379"/>
<name>A4BP33_9GAMM</name>
<dbReference type="EMBL" id="AAOF01000003">
    <property type="protein sequence ID" value="EAR22334.1"/>
    <property type="molecule type" value="Genomic_DNA"/>
</dbReference>
<evidence type="ECO:0000313" key="2">
    <source>
        <dbReference type="Proteomes" id="UP000003374"/>
    </source>
</evidence>
<dbReference type="HOGENOM" id="CLU_3027689_0_0_6"/>